<dbReference type="SMART" id="SM00267">
    <property type="entry name" value="GGDEF"/>
    <property type="match status" value="1"/>
</dbReference>
<dbReference type="Gene3D" id="3.30.450.40">
    <property type="match status" value="1"/>
</dbReference>
<dbReference type="SMART" id="SM00052">
    <property type="entry name" value="EAL"/>
    <property type="match status" value="1"/>
</dbReference>
<dbReference type="CDD" id="cd01949">
    <property type="entry name" value="GGDEF"/>
    <property type="match status" value="1"/>
</dbReference>
<sequence>MATEPEQGHESGLSRRVRFLCLLTLMAGLLGLAAVLAPGLLGQGPAIPGLPLPWWAMALGFAATEAFVLHIQTRREAQTISFSEVPLVLGLFFAAPLAVVVGRLVAGTVAMVGYRRTPPLKIAFNIALLVGETSLAIAVFRALAPAPDSSSPGTWLAAYAAALAADVLAAAAISGVIAAYDGGVDLRALLSDAGSLVVPLIGTTLGLLAVLALTASPTAGWLLAICGVLSLLAFRSYAALAQRHLNLERLYRFSESVSRTSDAGELLADVLAEARDLLSCESATVVSAPTADGVVTRVSLGASGELVRWVGPAPASASWMTDAVVREGRPVLLPRGTRDPRARGWLAEQGLRDAVVVPLSGSAGIAGALVVGNRLGDVRTFDRDDVLLLETVANHAGVALHNDELIGRLRHDALHDALTGLPNRTHLQRGVTAALDDVAAGRVPGTTVMILDLDEFKEVNDTLGHHQGDALLVEVGVRLTAAVGAAGTVARLGGDEFAVLLPASADEEHAFRIARRLLQVLEQPVPLDGLAVEIGASIGIALAPAHAADPAALLKCADLAMYDAKSSTGGMRLYEPDLHATSPRRLTLVSELRAALHDGSVVVHVQPKAELGSGRVVGVEALVRWDHPERGWVPPDDFVPVAERSGLLGVLTSRVLDATLAACARWRADGQDLGVAVNLSTRSLQDPALVDEIAELLLQHGVPADRLTLEVTESSVMADPGRAIALLEQLRGLGVRLSIDDFGTGYSSLSYLQQLPVQEVKIDRGFVAALSTDAENAAIVRAIVDLARHLGLEVVAEGVEDQATWDLLSSMGCHLVQGWHLAPAMPTEELPRWLAAHQGAPGSTRLPAV</sequence>
<name>A0A5S5CWL5_9ACTN</name>
<dbReference type="SUPFAM" id="SSF55073">
    <property type="entry name" value="Nucleotide cyclase"/>
    <property type="match status" value="1"/>
</dbReference>
<protein>
    <submittedName>
        <fullName evidence="4">Diguanylate cyclase/phosphodiesterase</fullName>
    </submittedName>
</protein>
<dbReference type="RefSeq" id="WP_166533585.1">
    <property type="nucleotide sequence ID" value="NZ_VNHW01000008.1"/>
</dbReference>
<keyword evidence="5" id="KW-1185">Reference proteome</keyword>
<dbReference type="Pfam" id="PF00563">
    <property type="entry name" value="EAL"/>
    <property type="match status" value="1"/>
</dbReference>
<dbReference type="InterPro" id="IPR043128">
    <property type="entry name" value="Rev_trsase/Diguanyl_cyclase"/>
</dbReference>
<feature type="transmembrane region" description="Helical" evidence="1">
    <location>
        <begin position="122"/>
        <end position="144"/>
    </location>
</feature>
<dbReference type="SUPFAM" id="SSF141868">
    <property type="entry name" value="EAL domain-like"/>
    <property type="match status" value="1"/>
</dbReference>
<feature type="transmembrane region" description="Helical" evidence="1">
    <location>
        <begin position="52"/>
        <end position="73"/>
    </location>
</feature>
<proteinExistence type="predicted"/>
<dbReference type="PANTHER" id="PTHR44757">
    <property type="entry name" value="DIGUANYLATE CYCLASE DGCP"/>
    <property type="match status" value="1"/>
</dbReference>
<dbReference type="EMBL" id="VNHW01000008">
    <property type="protein sequence ID" value="TYP86749.1"/>
    <property type="molecule type" value="Genomic_DNA"/>
</dbReference>
<dbReference type="Gene3D" id="3.20.20.450">
    <property type="entry name" value="EAL domain"/>
    <property type="match status" value="1"/>
</dbReference>
<dbReference type="SMART" id="SM00065">
    <property type="entry name" value="GAF"/>
    <property type="match status" value="1"/>
</dbReference>
<feature type="transmembrane region" description="Helical" evidence="1">
    <location>
        <begin position="19"/>
        <end position="40"/>
    </location>
</feature>
<accession>A0A5S5CWL5</accession>
<evidence type="ECO:0000259" key="3">
    <source>
        <dbReference type="PROSITE" id="PS50887"/>
    </source>
</evidence>
<evidence type="ECO:0000313" key="5">
    <source>
        <dbReference type="Proteomes" id="UP000322499"/>
    </source>
</evidence>
<dbReference type="CDD" id="cd01948">
    <property type="entry name" value="EAL"/>
    <property type="match status" value="1"/>
</dbReference>
<dbReference type="InterPro" id="IPR000160">
    <property type="entry name" value="GGDEF_dom"/>
</dbReference>
<dbReference type="InterPro" id="IPR052155">
    <property type="entry name" value="Biofilm_reg_signaling"/>
</dbReference>
<dbReference type="InterPro" id="IPR035919">
    <property type="entry name" value="EAL_sf"/>
</dbReference>
<keyword evidence="1" id="KW-0812">Transmembrane</keyword>
<dbReference type="InterPro" id="IPR029787">
    <property type="entry name" value="Nucleotide_cyclase"/>
</dbReference>
<dbReference type="InterPro" id="IPR029016">
    <property type="entry name" value="GAF-like_dom_sf"/>
</dbReference>
<dbReference type="PROSITE" id="PS50887">
    <property type="entry name" value="GGDEF"/>
    <property type="match status" value="1"/>
</dbReference>
<evidence type="ECO:0000256" key="1">
    <source>
        <dbReference type="SAM" id="Phobius"/>
    </source>
</evidence>
<keyword evidence="1" id="KW-1133">Transmembrane helix</keyword>
<feature type="transmembrane region" description="Helical" evidence="1">
    <location>
        <begin position="85"/>
        <end position="110"/>
    </location>
</feature>
<feature type="transmembrane region" description="Helical" evidence="1">
    <location>
        <begin position="221"/>
        <end position="240"/>
    </location>
</feature>
<dbReference type="NCBIfam" id="TIGR00254">
    <property type="entry name" value="GGDEF"/>
    <property type="match status" value="1"/>
</dbReference>
<feature type="domain" description="GGDEF" evidence="3">
    <location>
        <begin position="444"/>
        <end position="578"/>
    </location>
</feature>
<organism evidence="4 5">
    <name type="scientific">Blastococcus xanthinilyticus</name>
    <dbReference type="NCBI Taxonomy" id="1564164"/>
    <lineage>
        <taxon>Bacteria</taxon>
        <taxon>Bacillati</taxon>
        <taxon>Actinomycetota</taxon>
        <taxon>Actinomycetes</taxon>
        <taxon>Geodermatophilales</taxon>
        <taxon>Geodermatophilaceae</taxon>
        <taxon>Blastococcus</taxon>
    </lineage>
</organism>
<feature type="domain" description="EAL" evidence="2">
    <location>
        <begin position="585"/>
        <end position="838"/>
    </location>
</feature>
<keyword evidence="1" id="KW-0472">Membrane</keyword>
<feature type="transmembrane region" description="Helical" evidence="1">
    <location>
        <begin position="156"/>
        <end position="180"/>
    </location>
</feature>
<dbReference type="PANTHER" id="PTHR44757:SF2">
    <property type="entry name" value="BIOFILM ARCHITECTURE MAINTENANCE PROTEIN MBAA"/>
    <property type="match status" value="1"/>
</dbReference>
<dbReference type="Pfam" id="PF00990">
    <property type="entry name" value="GGDEF"/>
    <property type="match status" value="1"/>
</dbReference>
<dbReference type="InterPro" id="IPR001633">
    <property type="entry name" value="EAL_dom"/>
</dbReference>
<evidence type="ECO:0000313" key="4">
    <source>
        <dbReference type="EMBL" id="TYP86749.1"/>
    </source>
</evidence>
<dbReference type="Proteomes" id="UP000322499">
    <property type="component" value="Unassembled WGS sequence"/>
</dbReference>
<reference evidence="4 5" key="1">
    <citation type="submission" date="2019-07" db="EMBL/GenBank/DDBJ databases">
        <title>Genomic Encyclopedia of Archaeal and Bacterial Type Strains, Phase II (KMG-II): from individual species to whole genera.</title>
        <authorList>
            <person name="Goeker M."/>
        </authorList>
    </citation>
    <scope>NUCLEOTIDE SEQUENCE [LARGE SCALE GENOMIC DNA]</scope>
    <source>
        <strain evidence="4 5">DSM 46842</strain>
    </source>
</reference>
<dbReference type="SUPFAM" id="SSF55781">
    <property type="entry name" value="GAF domain-like"/>
    <property type="match status" value="1"/>
</dbReference>
<feature type="transmembrane region" description="Helical" evidence="1">
    <location>
        <begin position="196"/>
        <end position="214"/>
    </location>
</feature>
<dbReference type="Gene3D" id="3.30.70.270">
    <property type="match status" value="1"/>
</dbReference>
<comment type="caution">
    <text evidence="4">The sequence shown here is derived from an EMBL/GenBank/DDBJ whole genome shotgun (WGS) entry which is preliminary data.</text>
</comment>
<dbReference type="FunFam" id="3.20.20.450:FF:000001">
    <property type="entry name" value="Cyclic di-GMP phosphodiesterase yahA"/>
    <property type="match status" value="1"/>
</dbReference>
<evidence type="ECO:0000259" key="2">
    <source>
        <dbReference type="PROSITE" id="PS50883"/>
    </source>
</evidence>
<dbReference type="Pfam" id="PF01590">
    <property type="entry name" value="GAF"/>
    <property type="match status" value="1"/>
</dbReference>
<dbReference type="PROSITE" id="PS50883">
    <property type="entry name" value="EAL"/>
    <property type="match status" value="1"/>
</dbReference>
<dbReference type="AlphaFoldDB" id="A0A5S5CWL5"/>
<gene>
    <name evidence="4" type="ORF">BD833_10834</name>
</gene>
<dbReference type="InterPro" id="IPR003018">
    <property type="entry name" value="GAF"/>
</dbReference>